<dbReference type="EMBL" id="OVEO01000016">
    <property type="protein sequence ID" value="SPR00939.1"/>
    <property type="molecule type" value="Genomic_DNA"/>
</dbReference>
<keyword evidence="3" id="KW-0949">S-adenosyl-L-methionine</keyword>
<dbReference type="InterPro" id="IPR036873">
    <property type="entry name" value="Rhodanese-like_dom_sf"/>
</dbReference>
<dbReference type="PROSITE" id="PS50206">
    <property type="entry name" value="RHODANESE_3"/>
    <property type="match status" value="1"/>
</dbReference>
<dbReference type="AlphaFoldDB" id="A0A0G4J0C2"/>
<evidence type="ECO:0000313" key="6">
    <source>
        <dbReference type="EMBL" id="CEP00962.1"/>
    </source>
</evidence>
<accession>A0A0G4J0C2</accession>
<dbReference type="CDD" id="cd02440">
    <property type="entry name" value="AdoMet_MTases"/>
    <property type="match status" value="1"/>
</dbReference>
<dbReference type="OrthoDB" id="10251242at2759"/>
<name>A0A0G4J0C2_PLABS</name>
<dbReference type="SUPFAM" id="SSF52821">
    <property type="entry name" value="Rhodanese/Cell cycle control phosphatase"/>
    <property type="match status" value="1"/>
</dbReference>
<evidence type="ECO:0000259" key="5">
    <source>
        <dbReference type="PROSITE" id="PS50206"/>
    </source>
</evidence>
<dbReference type="Pfam" id="PF17773">
    <property type="entry name" value="UPF0176_N"/>
    <property type="match status" value="1"/>
</dbReference>
<feature type="domain" description="Rhodanese" evidence="5">
    <location>
        <begin position="166"/>
        <end position="258"/>
    </location>
</feature>
<reference evidence="7 9" key="2">
    <citation type="submission" date="2018-03" db="EMBL/GenBank/DDBJ databases">
        <authorList>
            <person name="Fogelqvist J."/>
        </authorList>
    </citation>
    <scope>NUCLEOTIDE SEQUENCE [LARGE SCALE GENOMIC DNA]</scope>
</reference>
<gene>
    <name evidence="6" type="ORF">PBRA_008274</name>
    <name evidence="7" type="ORF">PLBR_LOCUS8154</name>
</gene>
<geneLocation type="mitochondrion" evidence="7"/>
<evidence type="ECO:0000256" key="2">
    <source>
        <dbReference type="ARBA" id="ARBA00022679"/>
    </source>
</evidence>
<dbReference type="SMART" id="SM00450">
    <property type="entry name" value="RHOD"/>
    <property type="match status" value="1"/>
</dbReference>
<keyword evidence="1" id="KW-0489">Methyltransferase</keyword>
<keyword evidence="2" id="KW-0808">Transferase</keyword>
<evidence type="ECO:0000256" key="3">
    <source>
        <dbReference type="ARBA" id="ARBA00022691"/>
    </source>
</evidence>
<protein>
    <recommendedName>
        <fullName evidence="5">Rhodanese domain-containing protein</fullName>
    </recommendedName>
</protein>
<dbReference type="PANTHER" id="PTHR43846:SF1">
    <property type="entry name" value="TRNA URIDINE(34) HYDROXYLASE"/>
    <property type="match status" value="1"/>
</dbReference>
<evidence type="ECO:0000256" key="1">
    <source>
        <dbReference type="ARBA" id="ARBA00022603"/>
    </source>
</evidence>
<dbReference type="GO" id="GO:0008171">
    <property type="term" value="F:O-methyltransferase activity"/>
    <property type="evidence" value="ECO:0007669"/>
    <property type="project" value="InterPro"/>
</dbReference>
<dbReference type="Gene3D" id="3.40.50.150">
    <property type="entry name" value="Vaccinia Virus protein VP39"/>
    <property type="match status" value="1"/>
</dbReference>
<dbReference type="STRING" id="37360.A0A0G4J0C2"/>
<keyword evidence="8" id="KW-1185">Reference proteome</keyword>
<dbReference type="InterPro" id="IPR002935">
    <property type="entry name" value="SAM_O-MeTrfase"/>
</dbReference>
<organism evidence="6 8">
    <name type="scientific">Plasmodiophora brassicae</name>
    <name type="common">Clubroot disease agent</name>
    <dbReference type="NCBI Taxonomy" id="37360"/>
    <lineage>
        <taxon>Eukaryota</taxon>
        <taxon>Sar</taxon>
        <taxon>Rhizaria</taxon>
        <taxon>Endomyxa</taxon>
        <taxon>Phytomyxea</taxon>
        <taxon>Plasmodiophorida</taxon>
        <taxon>Plasmodiophoridae</taxon>
        <taxon>Plasmodiophora</taxon>
    </lineage>
</organism>
<proteinExistence type="inferred from homology"/>
<dbReference type="Pfam" id="PF01596">
    <property type="entry name" value="Methyltransf_3"/>
    <property type="match status" value="1"/>
</dbReference>
<dbReference type="InterPro" id="IPR001763">
    <property type="entry name" value="Rhodanese-like_dom"/>
</dbReference>
<dbReference type="PROSITE" id="PS51682">
    <property type="entry name" value="SAM_OMT_I"/>
    <property type="match status" value="1"/>
</dbReference>
<evidence type="ECO:0000313" key="8">
    <source>
        <dbReference type="Proteomes" id="UP000039324"/>
    </source>
</evidence>
<evidence type="ECO:0000313" key="7">
    <source>
        <dbReference type="EMBL" id="SPR00939.1"/>
    </source>
</evidence>
<dbReference type="Gene3D" id="3.30.70.100">
    <property type="match status" value="1"/>
</dbReference>
<dbReference type="Pfam" id="PF00581">
    <property type="entry name" value="Rhodanese"/>
    <property type="match status" value="1"/>
</dbReference>
<keyword evidence="7" id="KW-0496">Mitochondrion</keyword>
<dbReference type="InterPro" id="IPR022111">
    <property type="entry name" value="Rhodanese_C"/>
</dbReference>
<dbReference type="GO" id="GO:0032259">
    <property type="term" value="P:methylation"/>
    <property type="evidence" value="ECO:0007669"/>
    <property type="project" value="UniProtKB-KW"/>
</dbReference>
<dbReference type="InterPro" id="IPR040503">
    <property type="entry name" value="TRHO_N"/>
</dbReference>
<evidence type="ECO:0000256" key="4">
    <source>
        <dbReference type="ARBA" id="ARBA00023453"/>
    </source>
</evidence>
<comment type="similarity">
    <text evidence="4">Belongs to the class I-like SAM-binding methyltransferase superfamily. Cation-dependent O-methyltransferase family.</text>
</comment>
<dbReference type="Pfam" id="PF12368">
    <property type="entry name" value="Rhodanese_C"/>
    <property type="match status" value="1"/>
</dbReference>
<dbReference type="OMA" id="HVNCANT"/>
<reference evidence="6 8" key="1">
    <citation type="submission" date="2015-02" db="EMBL/GenBank/DDBJ databases">
        <authorList>
            <person name="Chooi Y.-H."/>
        </authorList>
    </citation>
    <scope>NUCLEOTIDE SEQUENCE [LARGE SCALE GENOMIC DNA]</scope>
    <source>
        <strain evidence="6">E3</strain>
    </source>
</reference>
<dbReference type="InterPro" id="IPR029063">
    <property type="entry name" value="SAM-dependent_MTases_sf"/>
</dbReference>
<dbReference type="EMBL" id="CDSF01000105">
    <property type="protein sequence ID" value="CEP00962.1"/>
    <property type="molecule type" value="Genomic_DNA"/>
</dbReference>
<dbReference type="PANTHER" id="PTHR43846">
    <property type="entry name" value="UPF0176 PROTEIN YCEA"/>
    <property type="match status" value="1"/>
</dbReference>
<dbReference type="Proteomes" id="UP000039324">
    <property type="component" value="Unassembled WGS sequence"/>
</dbReference>
<evidence type="ECO:0000313" key="9">
    <source>
        <dbReference type="Proteomes" id="UP000290189"/>
    </source>
</evidence>
<dbReference type="NCBIfam" id="NF001133">
    <property type="entry name" value="PRK00142.1-1"/>
    <property type="match status" value="1"/>
</dbReference>
<dbReference type="SUPFAM" id="SSF53335">
    <property type="entry name" value="S-adenosyl-L-methionine-dependent methyltransferases"/>
    <property type="match status" value="1"/>
</dbReference>
<sequence length="599" mass="66737">MRWCGSSWRFAATRPQRGVRRATGRCFSSALLQYVSFYKYVALTNLPRLQHDLHERWSALRATGRIYIAAEGINAQMTVPVDHYDAFARDLRDLRPPGPGLDVTPPPFADVFLNAGAVLDDPPFDKLRVVVRPHIVRDGLQQRLDMRQRGNEVEPGEWQARLANRSPDSSLLLDCRNFYEHEIGRFQGAERVMVDVFKDTFAEVDALVAGRHPQDTHVMIYCTGGIRCEKVGAYLHAKGFTNVDRLRGGIVHYLRYVQGRPGEPSLFQGKNFVFDARMQHAVTDDVLGACYQCKAPCDSYANCRNDMCHALMIQCPSCSTTYDGACCAECQAEKRALDAMPDEEARAHRKRHSRAWRHPNPNVIHRYKPFAVRGPRNAYARPCCTYATRMTTVPSSPALDALRKETARAMPRAHMSISEVQAAFLQFLIRAIGAKDVLELGCFTGYSALAMAEAGADVAVTTCDIDESCVRVATRCLPADARVRIELCRADDLLARLVADGSAFDLIFVDANKRQYRQYYDTIMSSALLRRSGVMVFDNVLFKGLVAQDSPPPGDGNNRIAAAIADFNAYVAGDPRSTQVLLPFADGMTLVRHASSLDT</sequence>
<dbReference type="Gene3D" id="3.40.250.10">
    <property type="entry name" value="Rhodanese-like domain"/>
    <property type="match status" value="1"/>
</dbReference>
<dbReference type="Proteomes" id="UP000290189">
    <property type="component" value="Unassembled WGS sequence"/>
</dbReference>